<name>A0A831TDG0_9BACT</name>
<protein>
    <submittedName>
        <fullName evidence="2">ParA family protein</fullName>
    </submittedName>
</protein>
<dbReference type="InterPro" id="IPR025669">
    <property type="entry name" value="AAA_dom"/>
</dbReference>
<feature type="domain" description="AAA" evidence="1">
    <location>
        <begin position="5"/>
        <end position="178"/>
    </location>
</feature>
<gene>
    <name evidence="2" type="ORF">ENP34_01720</name>
</gene>
<sequence length="260" mass="28186">MTPAVAFFNQKGGTAKTTSTLNVGAAMAEQGLRVLAFDLDPQASLTMALGIDVQSLPLSVYDLLVDEAVMLAEVAQPTRIPGFDLVPSHPDLAAAELELLSELERERKLSLKLRAAQPLPYDVVLIDSPPALNILSINILVAADTLVIPIEPHPLSLMVLRRLFETVNRVRRLNPRLEVLGFLPTKVHHSSRLAADMLATLREQFPDLPLLPPIPLSVKGAESVAEHSSILQYQPRSSLAAAYRQAAAEIARRVGSPSHV</sequence>
<dbReference type="PANTHER" id="PTHR13696:SF99">
    <property type="entry name" value="COBYRINIC ACID AC-DIAMIDE SYNTHASE"/>
    <property type="match status" value="1"/>
</dbReference>
<dbReference type="InterPro" id="IPR027417">
    <property type="entry name" value="P-loop_NTPase"/>
</dbReference>
<dbReference type="AlphaFoldDB" id="A0A831TDG0"/>
<evidence type="ECO:0000313" key="2">
    <source>
        <dbReference type="EMBL" id="HEG90154.1"/>
    </source>
</evidence>
<dbReference type="EMBL" id="DSIY01000038">
    <property type="protein sequence ID" value="HEG90154.1"/>
    <property type="molecule type" value="Genomic_DNA"/>
</dbReference>
<dbReference type="PANTHER" id="PTHR13696">
    <property type="entry name" value="P-LOOP CONTAINING NUCLEOSIDE TRIPHOSPHATE HYDROLASE"/>
    <property type="match status" value="1"/>
</dbReference>
<dbReference type="CDD" id="cd02042">
    <property type="entry name" value="ParAB_family"/>
    <property type="match status" value="1"/>
</dbReference>
<dbReference type="Gene3D" id="3.40.50.300">
    <property type="entry name" value="P-loop containing nucleotide triphosphate hydrolases"/>
    <property type="match status" value="1"/>
</dbReference>
<accession>A0A831TDG0</accession>
<evidence type="ECO:0000259" key="1">
    <source>
        <dbReference type="Pfam" id="PF13614"/>
    </source>
</evidence>
<dbReference type="Pfam" id="PF13614">
    <property type="entry name" value="AAA_31"/>
    <property type="match status" value="1"/>
</dbReference>
<comment type="caution">
    <text evidence="2">The sequence shown here is derived from an EMBL/GenBank/DDBJ whole genome shotgun (WGS) entry which is preliminary data.</text>
</comment>
<reference evidence="2" key="1">
    <citation type="journal article" date="2020" name="mSystems">
        <title>Genome- and Community-Level Interaction Insights into Carbon Utilization and Element Cycling Functions of Hydrothermarchaeota in Hydrothermal Sediment.</title>
        <authorList>
            <person name="Zhou Z."/>
            <person name="Liu Y."/>
            <person name="Xu W."/>
            <person name="Pan J."/>
            <person name="Luo Z.H."/>
            <person name="Li M."/>
        </authorList>
    </citation>
    <scope>NUCLEOTIDE SEQUENCE [LARGE SCALE GENOMIC DNA]</scope>
    <source>
        <strain evidence="2">SpSt-210</strain>
    </source>
</reference>
<dbReference type="InterPro" id="IPR050678">
    <property type="entry name" value="DNA_Partitioning_ATPase"/>
</dbReference>
<organism evidence="2">
    <name type="scientific">Thermorudis peleae</name>
    <dbReference type="NCBI Taxonomy" id="1382356"/>
    <lineage>
        <taxon>Bacteria</taxon>
        <taxon>Pseudomonadati</taxon>
        <taxon>Thermomicrobiota</taxon>
        <taxon>Thermomicrobia</taxon>
        <taxon>Thermomicrobia incertae sedis</taxon>
        <taxon>Thermorudis</taxon>
    </lineage>
</organism>
<dbReference type="SUPFAM" id="SSF52540">
    <property type="entry name" value="P-loop containing nucleoside triphosphate hydrolases"/>
    <property type="match status" value="1"/>
</dbReference>
<proteinExistence type="predicted"/>
<dbReference type="FunFam" id="3.40.50.300:FF:000285">
    <property type="entry name" value="Sporulation initiation inhibitor Soj"/>
    <property type="match status" value="1"/>
</dbReference>